<evidence type="ECO:0000313" key="7">
    <source>
        <dbReference type="Proteomes" id="UP000186143"/>
    </source>
</evidence>
<name>A0A1Q9AL27_9HYPH</name>
<dbReference type="CDD" id="cd04785">
    <property type="entry name" value="HTH_CadR-PbrR-like"/>
    <property type="match status" value="1"/>
</dbReference>
<dbReference type="InterPro" id="IPR047057">
    <property type="entry name" value="MerR_fam"/>
</dbReference>
<reference evidence="6 7" key="1">
    <citation type="submission" date="2016-09" db="EMBL/GenBank/DDBJ databases">
        <title>Rhizobium sp. nov., a novel species isolated from the rice rhizosphere.</title>
        <authorList>
            <person name="Zhao J."/>
            <person name="Zhang X."/>
        </authorList>
    </citation>
    <scope>NUCLEOTIDE SEQUENCE [LARGE SCALE GENOMIC DNA]</scope>
    <source>
        <strain evidence="6 7">MH17</strain>
    </source>
</reference>
<evidence type="ECO:0000259" key="5">
    <source>
        <dbReference type="PROSITE" id="PS50937"/>
    </source>
</evidence>
<feature type="coiled-coil region" evidence="4">
    <location>
        <begin position="85"/>
        <end position="115"/>
    </location>
</feature>
<dbReference type="PANTHER" id="PTHR30204">
    <property type="entry name" value="REDOX-CYCLING DRUG-SENSING TRANSCRIPTIONAL ACTIVATOR SOXR"/>
    <property type="match status" value="1"/>
</dbReference>
<dbReference type="Pfam" id="PF00376">
    <property type="entry name" value="MerR"/>
    <property type="match status" value="1"/>
</dbReference>
<keyword evidence="1" id="KW-0805">Transcription regulation</keyword>
<evidence type="ECO:0000313" key="6">
    <source>
        <dbReference type="EMBL" id="OLP56041.1"/>
    </source>
</evidence>
<dbReference type="PANTHER" id="PTHR30204:SF92">
    <property type="entry name" value="HTH-TYPE TRANSCRIPTIONAL REGULATOR ZNTR"/>
    <property type="match status" value="1"/>
</dbReference>
<dbReference type="Proteomes" id="UP000186143">
    <property type="component" value="Unassembled WGS sequence"/>
</dbReference>
<dbReference type="InterPro" id="IPR009061">
    <property type="entry name" value="DNA-bd_dom_put_sf"/>
</dbReference>
<dbReference type="PROSITE" id="PS50937">
    <property type="entry name" value="HTH_MERR_2"/>
    <property type="match status" value="1"/>
</dbReference>
<evidence type="ECO:0000256" key="2">
    <source>
        <dbReference type="ARBA" id="ARBA00023125"/>
    </source>
</evidence>
<protein>
    <submittedName>
        <fullName evidence="6">MerR family transcriptional regulator</fullName>
    </submittedName>
</protein>
<dbReference type="RefSeq" id="WP_075634120.1">
    <property type="nucleotide sequence ID" value="NZ_MKIO01000024.1"/>
</dbReference>
<dbReference type="GO" id="GO:0003677">
    <property type="term" value="F:DNA binding"/>
    <property type="evidence" value="ECO:0007669"/>
    <property type="project" value="UniProtKB-KW"/>
</dbReference>
<dbReference type="GO" id="GO:0003700">
    <property type="term" value="F:DNA-binding transcription factor activity"/>
    <property type="evidence" value="ECO:0007669"/>
    <property type="project" value="InterPro"/>
</dbReference>
<organism evidence="6 7">
    <name type="scientific">Xaviernesmea rhizosphaerae</name>
    <dbReference type="NCBI Taxonomy" id="1672749"/>
    <lineage>
        <taxon>Bacteria</taxon>
        <taxon>Pseudomonadati</taxon>
        <taxon>Pseudomonadota</taxon>
        <taxon>Alphaproteobacteria</taxon>
        <taxon>Hyphomicrobiales</taxon>
        <taxon>Rhizobiaceae</taxon>
        <taxon>Rhizobium/Agrobacterium group</taxon>
        <taxon>Xaviernesmea</taxon>
    </lineage>
</organism>
<keyword evidence="4" id="KW-0175">Coiled coil</keyword>
<dbReference type="InterPro" id="IPR000551">
    <property type="entry name" value="MerR-type_HTH_dom"/>
</dbReference>
<dbReference type="SUPFAM" id="SSF46955">
    <property type="entry name" value="Putative DNA-binding domain"/>
    <property type="match status" value="1"/>
</dbReference>
<dbReference type="Pfam" id="PF09278">
    <property type="entry name" value="MerR-DNA-bind"/>
    <property type="match status" value="1"/>
</dbReference>
<dbReference type="AlphaFoldDB" id="A0A1Q9AL27"/>
<dbReference type="Gene3D" id="1.10.1660.10">
    <property type="match status" value="1"/>
</dbReference>
<evidence type="ECO:0000256" key="3">
    <source>
        <dbReference type="ARBA" id="ARBA00023163"/>
    </source>
</evidence>
<evidence type="ECO:0000256" key="1">
    <source>
        <dbReference type="ARBA" id="ARBA00023015"/>
    </source>
</evidence>
<sequence>MAVEATIGWLSKRTGVKVPTIRYYEQVGLLPEAARSDGGQRLYGPAEADRLAFIRHARELGFDLKAIRTLLSLQDRPQQTCHEADAIARARLKEVEQRIANLQALKAELERMVEACAHGSVAQCKVIETLAARDHTHGPLADY</sequence>
<accession>A0A1Q9AL27</accession>
<dbReference type="PRINTS" id="PR00040">
    <property type="entry name" value="HTHMERR"/>
</dbReference>
<comment type="caution">
    <text evidence="6">The sequence shown here is derived from an EMBL/GenBank/DDBJ whole genome shotgun (WGS) entry which is preliminary data.</text>
</comment>
<proteinExistence type="predicted"/>
<dbReference type="OrthoDB" id="9802944at2"/>
<dbReference type="InterPro" id="IPR015358">
    <property type="entry name" value="Tscrpt_reg_MerR_DNA-bd"/>
</dbReference>
<keyword evidence="3" id="KW-0804">Transcription</keyword>
<dbReference type="PROSITE" id="PS00552">
    <property type="entry name" value="HTH_MERR_1"/>
    <property type="match status" value="1"/>
</dbReference>
<evidence type="ECO:0000256" key="4">
    <source>
        <dbReference type="SAM" id="Coils"/>
    </source>
</evidence>
<dbReference type="STRING" id="1672749.BJF92_19660"/>
<dbReference type="EMBL" id="MKIO01000024">
    <property type="protein sequence ID" value="OLP56041.1"/>
    <property type="molecule type" value="Genomic_DNA"/>
</dbReference>
<feature type="domain" description="HTH merR-type" evidence="5">
    <location>
        <begin position="6"/>
        <end position="73"/>
    </location>
</feature>
<keyword evidence="2" id="KW-0238">DNA-binding</keyword>
<gene>
    <name evidence="6" type="ORF">BJF92_19660</name>
</gene>
<dbReference type="SMART" id="SM00422">
    <property type="entry name" value="HTH_MERR"/>
    <property type="match status" value="1"/>
</dbReference>